<dbReference type="EMBL" id="GBRH01258282">
    <property type="protein sequence ID" value="JAD39613.1"/>
    <property type="molecule type" value="Transcribed_RNA"/>
</dbReference>
<organism evidence="1">
    <name type="scientific">Arundo donax</name>
    <name type="common">Giant reed</name>
    <name type="synonym">Donax arundinaceus</name>
    <dbReference type="NCBI Taxonomy" id="35708"/>
    <lineage>
        <taxon>Eukaryota</taxon>
        <taxon>Viridiplantae</taxon>
        <taxon>Streptophyta</taxon>
        <taxon>Embryophyta</taxon>
        <taxon>Tracheophyta</taxon>
        <taxon>Spermatophyta</taxon>
        <taxon>Magnoliopsida</taxon>
        <taxon>Liliopsida</taxon>
        <taxon>Poales</taxon>
        <taxon>Poaceae</taxon>
        <taxon>PACMAD clade</taxon>
        <taxon>Arundinoideae</taxon>
        <taxon>Arundineae</taxon>
        <taxon>Arundo</taxon>
    </lineage>
</organism>
<reference evidence="1" key="1">
    <citation type="submission" date="2014-09" db="EMBL/GenBank/DDBJ databases">
        <authorList>
            <person name="Magalhaes I.L.F."/>
            <person name="Oliveira U."/>
            <person name="Santos F.R."/>
            <person name="Vidigal T.H.D.A."/>
            <person name="Brescovit A.D."/>
            <person name="Santos A.J."/>
        </authorList>
    </citation>
    <scope>NUCLEOTIDE SEQUENCE</scope>
    <source>
        <tissue evidence="1">Shoot tissue taken approximately 20 cm above the soil surface</tissue>
    </source>
</reference>
<evidence type="ECO:0000313" key="1">
    <source>
        <dbReference type="EMBL" id="JAD39613.1"/>
    </source>
</evidence>
<accession>A0A0A8ZPN5</accession>
<reference evidence="1" key="2">
    <citation type="journal article" date="2015" name="Data Brief">
        <title>Shoot transcriptome of the giant reed, Arundo donax.</title>
        <authorList>
            <person name="Barrero R.A."/>
            <person name="Guerrero F.D."/>
            <person name="Moolhuijzen P."/>
            <person name="Goolsby J.A."/>
            <person name="Tidwell J."/>
            <person name="Bellgard S.E."/>
            <person name="Bellgard M.I."/>
        </authorList>
    </citation>
    <scope>NUCLEOTIDE SEQUENCE</scope>
    <source>
        <tissue evidence="1">Shoot tissue taken approximately 20 cm above the soil surface</tissue>
    </source>
</reference>
<name>A0A0A8ZPN5_ARUDO</name>
<protein>
    <submittedName>
        <fullName evidence="1">Uncharacterized protein</fullName>
    </submittedName>
</protein>
<dbReference type="AlphaFoldDB" id="A0A0A8ZPN5"/>
<proteinExistence type="predicted"/>
<sequence length="39" mass="4652">MMIDCSSTIFLEECRSSFFQSWSTRCKIGLFTKIDDMFF</sequence>